<feature type="signal peptide" evidence="22">
    <location>
        <begin position="1"/>
        <end position="15"/>
    </location>
</feature>
<keyword evidence="9 21" id="KW-1133">Transmembrane helix</keyword>
<dbReference type="PROSITE" id="PS50144">
    <property type="entry name" value="MATH"/>
    <property type="match status" value="1"/>
</dbReference>
<evidence type="ECO:0000256" key="7">
    <source>
        <dbReference type="ARBA" id="ARBA00022801"/>
    </source>
</evidence>
<dbReference type="GO" id="GO:0008270">
    <property type="term" value="F:zinc ion binding"/>
    <property type="evidence" value="ECO:0007669"/>
    <property type="project" value="UniProtKB-UniRule"/>
</dbReference>
<evidence type="ECO:0000256" key="16">
    <source>
        <dbReference type="PIRSR" id="PIRSR001196-1"/>
    </source>
</evidence>
<keyword evidence="7 15" id="KW-0378">Hydrolase</keyword>
<dbReference type="PIRSF" id="PIRSF001196">
    <property type="entry name" value="Meprin"/>
    <property type="match status" value="1"/>
</dbReference>
<gene>
    <name evidence="27" type="ORF">NDU88_000838</name>
</gene>
<accession>A0AAV7UV79</accession>
<dbReference type="InterPro" id="IPR006026">
    <property type="entry name" value="Peptidase_Metallo"/>
</dbReference>
<evidence type="ECO:0000256" key="15">
    <source>
        <dbReference type="PIRNR" id="PIRNR001196"/>
    </source>
</evidence>
<keyword evidence="3 15" id="KW-0645">Protease</keyword>
<feature type="active site" evidence="16 19">
    <location>
        <position position="150"/>
    </location>
</feature>
<feature type="binding site" evidence="17">
    <location>
        <position position="49"/>
    </location>
    <ligand>
        <name>Zn(2+)</name>
        <dbReference type="ChEBI" id="CHEBI:29105"/>
        <note>catalytic</note>
    </ligand>
</feature>
<dbReference type="FunFam" id="2.60.120.200:FF:000037">
    <property type="entry name" value="Meprin A subunit"/>
    <property type="match status" value="1"/>
</dbReference>
<keyword evidence="2 18" id="KW-0245">EGF-like domain</keyword>
<dbReference type="InterPro" id="IPR002083">
    <property type="entry name" value="MATH/TRAF_dom"/>
</dbReference>
<evidence type="ECO:0000256" key="3">
    <source>
        <dbReference type="ARBA" id="ARBA00022670"/>
    </source>
</evidence>
<feature type="binding site" evidence="17 19">
    <location>
        <position position="159"/>
    </location>
    <ligand>
        <name>Zn(2+)</name>
        <dbReference type="ChEBI" id="CHEBI:29105"/>
        <note>catalytic</note>
    </ligand>
</feature>
<dbReference type="CDD" id="cd06263">
    <property type="entry name" value="MAM"/>
    <property type="match status" value="1"/>
</dbReference>
<evidence type="ECO:0000256" key="22">
    <source>
        <dbReference type="SAM" id="SignalP"/>
    </source>
</evidence>
<keyword evidence="11 21" id="KW-0472">Membrane</keyword>
<dbReference type="Proteomes" id="UP001066276">
    <property type="component" value="Chromosome 2_2"/>
</dbReference>
<dbReference type="Gene3D" id="2.60.210.10">
    <property type="entry name" value="Apoptosis, Tumor Necrosis Factor Receptor Associated Protein 2, Chain A"/>
    <property type="match status" value="1"/>
</dbReference>
<dbReference type="SMART" id="SM00137">
    <property type="entry name" value="MAM"/>
    <property type="match status" value="1"/>
</dbReference>
<dbReference type="GO" id="GO:0004222">
    <property type="term" value="F:metalloendopeptidase activity"/>
    <property type="evidence" value="ECO:0007669"/>
    <property type="project" value="UniProtKB-UniRule"/>
</dbReference>
<dbReference type="Pfam" id="PF01400">
    <property type="entry name" value="Astacin"/>
    <property type="match status" value="1"/>
</dbReference>
<evidence type="ECO:0000256" key="12">
    <source>
        <dbReference type="ARBA" id="ARBA00023145"/>
    </source>
</evidence>
<sequence>MHLPLLLFLLQAASALPVPDNVEIDVDDGKEKDIFDINAANGLDLFEGDILLDEMNGRNSIIGDEYRWPLTLPYYLEDSLEINAKGLILEAFERYRLKTCIDFEPWKGEENYISVFKGSGCYSSIGNRRQGKQQLSIGTNCDRIATIQHEFLHALGFWHEQSRSDRDDYVTIMWDRIQSGKENNFNKYDDKVSSNLNVPYDYTSVMHYSKTAFQNGTEPTIVTLIPDFIDVIGQRMDFSDADLQKLNRLYNCTSSLSFMDQCSFEYDNVCGMVQSSEDKADWLRVLQVPAGPNTDHTIIGNCIASGYFMHFSTSTGNPGDNAMLESRLLYPKRGFQCLEFFYYNNGHEGDQLKIWVKEYTSAHPNGSLAHVTTVKGDIMGSWQLFHISLNVSNKFRVVYEGVKGSGTSSGGFSIDDINLSETVCPHHIWNIKNFTHELNTRPAGVNGRIYSPRFYSKYGYAFQIGLYFNGTESSPFNLGIYLHLVSGANDESLQWPCPWKQVTMTLLDQNPDIRSRMSNLRGVTTDPTEKHDNGTFYWDRPDTVGSEQTFPDGTKYFRGPGKGTSAFITHNRVRSRDFMKGDEAYILLSFEDVSHLTATQPIPSTTVGTSAITTPRTPTITTTHPSEATCGGHTCENDGLCILENQKPVCRCKVGVDWWYAGERCEKKGSANDTVVIAVSATVAVFAAMLIVTIVSVCCLKKKYKKKMMASNQGLSLANRGA</sequence>
<dbReference type="EMBL" id="JANPWB010000004">
    <property type="protein sequence ID" value="KAJ1191522.1"/>
    <property type="molecule type" value="Genomic_DNA"/>
</dbReference>
<evidence type="ECO:0000256" key="4">
    <source>
        <dbReference type="ARBA" id="ARBA00022692"/>
    </source>
</evidence>
<dbReference type="PROSITE" id="PS00740">
    <property type="entry name" value="MAM_1"/>
    <property type="match status" value="1"/>
</dbReference>
<dbReference type="GO" id="GO:0006508">
    <property type="term" value="P:proteolysis"/>
    <property type="evidence" value="ECO:0007669"/>
    <property type="project" value="UniProtKB-KW"/>
</dbReference>
<evidence type="ECO:0000256" key="17">
    <source>
        <dbReference type="PIRSR" id="PIRSR001196-2"/>
    </source>
</evidence>
<feature type="domain" description="EGF-like" evidence="23">
    <location>
        <begin position="626"/>
        <end position="666"/>
    </location>
</feature>
<reference evidence="27" key="1">
    <citation type="journal article" date="2022" name="bioRxiv">
        <title>Sequencing and chromosome-scale assembly of the giantPleurodeles waltlgenome.</title>
        <authorList>
            <person name="Brown T."/>
            <person name="Elewa A."/>
            <person name="Iarovenko S."/>
            <person name="Subramanian E."/>
            <person name="Araus A.J."/>
            <person name="Petzold A."/>
            <person name="Susuki M."/>
            <person name="Suzuki K.-i.T."/>
            <person name="Hayashi T."/>
            <person name="Toyoda A."/>
            <person name="Oliveira C."/>
            <person name="Osipova E."/>
            <person name="Leigh N.D."/>
            <person name="Simon A."/>
            <person name="Yun M.H."/>
        </authorList>
    </citation>
    <scope>NUCLEOTIDE SEQUENCE</scope>
    <source>
        <strain evidence="27">20211129_DDA</strain>
        <tissue evidence="27">Liver</tissue>
    </source>
</reference>
<feature type="binding site" evidence="17 19">
    <location>
        <position position="153"/>
    </location>
    <ligand>
        <name>Zn(2+)</name>
        <dbReference type="ChEBI" id="CHEBI:29105"/>
        <note>catalytic</note>
    </ligand>
</feature>
<dbReference type="PRINTS" id="PR00480">
    <property type="entry name" value="ASTACIN"/>
</dbReference>
<dbReference type="FunFam" id="2.60.210.10:FF:000009">
    <property type="entry name" value="Meprin A subunit"/>
    <property type="match status" value="1"/>
</dbReference>
<evidence type="ECO:0000313" key="27">
    <source>
        <dbReference type="EMBL" id="KAJ1191522.1"/>
    </source>
</evidence>
<dbReference type="Gene3D" id="3.40.390.10">
    <property type="entry name" value="Collagenase (Catalytic Domain)"/>
    <property type="match status" value="1"/>
</dbReference>
<dbReference type="FunFam" id="3.40.390.10:FF:000015">
    <property type="entry name" value="Meprin A subunit"/>
    <property type="match status" value="1"/>
</dbReference>
<dbReference type="InterPro" id="IPR008974">
    <property type="entry name" value="TRAF-like"/>
</dbReference>
<dbReference type="PANTHER" id="PTHR10127:SF814">
    <property type="entry name" value="MEPRIN A SUBUNIT BETA"/>
    <property type="match status" value="1"/>
</dbReference>
<comment type="cofactor">
    <cofactor evidence="19 20">
        <name>Zn(2+)</name>
        <dbReference type="ChEBI" id="CHEBI:29105"/>
    </cofactor>
    <text evidence="19 20">Binds 1 zinc ion per subunit.</text>
</comment>
<dbReference type="Pfam" id="PF00629">
    <property type="entry name" value="MAM"/>
    <property type="match status" value="1"/>
</dbReference>
<evidence type="ECO:0000256" key="21">
    <source>
        <dbReference type="SAM" id="Phobius"/>
    </source>
</evidence>
<evidence type="ECO:0000256" key="9">
    <source>
        <dbReference type="ARBA" id="ARBA00022989"/>
    </source>
</evidence>
<comment type="subcellular location">
    <subcellularLocation>
        <location evidence="1">Membrane</location>
        <topology evidence="1">Single-pass type I membrane protein</topology>
    </subcellularLocation>
</comment>
<evidence type="ECO:0000256" key="5">
    <source>
        <dbReference type="ARBA" id="ARBA00022723"/>
    </source>
</evidence>
<evidence type="ECO:0000259" key="25">
    <source>
        <dbReference type="PROSITE" id="PS50144"/>
    </source>
</evidence>
<dbReference type="SUPFAM" id="SSF49599">
    <property type="entry name" value="TRAF domain-like"/>
    <property type="match status" value="1"/>
</dbReference>
<feature type="domain" description="MATH" evidence="25">
    <location>
        <begin position="424"/>
        <end position="590"/>
    </location>
</feature>
<dbReference type="InterPro" id="IPR001506">
    <property type="entry name" value="Peptidase_M12A"/>
</dbReference>
<dbReference type="InterPro" id="IPR008294">
    <property type="entry name" value="Meprin"/>
</dbReference>
<feature type="binding site" evidence="17 19">
    <location>
        <position position="149"/>
    </location>
    <ligand>
        <name>Zn(2+)</name>
        <dbReference type="ChEBI" id="CHEBI:29105"/>
        <note>catalytic</note>
    </ligand>
</feature>
<evidence type="ECO:0000256" key="14">
    <source>
        <dbReference type="ARBA" id="ARBA00023180"/>
    </source>
</evidence>
<dbReference type="AlphaFoldDB" id="A0AAV7UV79"/>
<organism evidence="27 28">
    <name type="scientific">Pleurodeles waltl</name>
    <name type="common">Iberian ribbed newt</name>
    <dbReference type="NCBI Taxonomy" id="8319"/>
    <lineage>
        <taxon>Eukaryota</taxon>
        <taxon>Metazoa</taxon>
        <taxon>Chordata</taxon>
        <taxon>Craniata</taxon>
        <taxon>Vertebrata</taxon>
        <taxon>Euteleostomi</taxon>
        <taxon>Amphibia</taxon>
        <taxon>Batrachia</taxon>
        <taxon>Caudata</taxon>
        <taxon>Salamandroidea</taxon>
        <taxon>Salamandridae</taxon>
        <taxon>Pleurodelinae</taxon>
        <taxon>Pleurodeles</taxon>
    </lineage>
</organism>
<dbReference type="PROSITE" id="PS50060">
    <property type="entry name" value="MAM_2"/>
    <property type="match status" value="1"/>
</dbReference>
<evidence type="ECO:0000256" key="2">
    <source>
        <dbReference type="ARBA" id="ARBA00022536"/>
    </source>
</evidence>
<evidence type="ECO:0000259" key="24">
    <source>
        <dbReference type="PROSITE" id="PS50060"/>
    </source>
</evidence>
<dbReference type="PANTHER" id="PTHR10127">
    <property type="entry name" value="DISCOIDIN, CUB, EGF, LAMININ , AND ZINC METALLOPROTEASE DOMAIN CONTAINING"/>
    <property type="match status" value="1"/>
</dbReference>
<feature type="domain" description="MAM" evidence="24">
    <location>
        <begin position="260"/>
        <end position="426"/>
    </location>
</feature>
<evidence type="ECO:0000256" key="20">
    <source>
        <dbReference type="RuleBase" id="RU361183"/>
    </source>
</evidence>
<keyword evidence="6 22" id="KW-0732">Signal</keyword>
<dbReference type="InterPro" id="IPR000998">
    <property type="entry name" value="MAM_dom"/>
</dbReference>
<dbReference type="Gene3D" id="2.60.120.200">
    <property type="match status" value="1"/>
</dbReference>
<dbReference type="InterPro" id="IPR013320">
    <property type="entry name" value="ConA-like_dom_sf"/>
</dbReference>
<evidence type="ECO:0000256" key="6">
    <source>
        <dbReference type="ARBA" id="ARBA00022729"/>
    </source>
</evidence>
<dbReference type="PROSITE" id="PS51864">
    <property type="entry name" value="ASTACIN"/>
    <property type="match status" value="1"/>
</dbReference>
<dbReference type="SUPFAM" id="SSF49899">
    <property type="entry name" value="Concanavalin A-like lectins/glucanases"/>
    <property type="match status" value="1"/>
</dbReference>
<comment type="caution">
    <text evidence="27">The sequence shown here is derived from an EMBL/GenBank/DDBJ whole genome shotgun (WGS) entry which is preliminary data.</text>
</comment>
<evidence type="ECO:0000256" key="1">
    <source>
        <dbReference type="ARBA" id="ARBA00004479"/>
    </source>
</evidence>
<dbReference type="SMART" id="SM00061">
    <property type="entry name" value="MATH"/>
    <property type="match status" value="1"/>
</dbReference>
<dbReference type="InterPro" id="IPR024079">
    <property type="entry name" value="MetalloPept_cat_dom_sf"/>
</dbReference>
<dbReference type="PROSITE" id="PS50026">
    <property type="entry name" value="EGF_3"/>
    <property type="match status" value="1"/>
</dbReference>
<proteinExistence type="predicted"/>
<dbReference type="Pfam" id="PF22486">
    <property type="entry name" value="MATH_2"/>
    <property type="match status" value="1"/>
</dbReference>
<feature type="domain" description="Peptidase M12A" evidence="26">
    <location>
        <begin position="59"/>
        <end position="253"/>
    </location>
</feature>
<evidence type="ECO:0000256" key="13">
    <source>
        <dbReference type="ARBA" id="ARBA00023157"/>
    </source>
</evidence>
<keyword evidence="28" id="KW-1185">Reference proteome</keyword>
<dbReference type="PRINTS" id="PR00020">
    <property type="entry name" value="MAMDOMAIN"/>
</dbReference>
<dbReference type="SUPFAM" id="SSF55486">
    <property type="entry name" value="Metalloproteases ('zincins'), catalytic domain"/>
    <property type="match status" value="1"/>
</dbReference>
<keyword evidence="10 15" id="KW-0482">Metalloprotease</keyword>
<keyword evidence="8 15" id="KW-0862">Zinc</keyword>
<keyword evidence="12" id="KW-0865">Zymogen</keyword>
<protein>
    <recommendedName>
        <fullName evidence="15">Meprin A subunit</fullName>
        <ecNumber evidence="15">3.4.24.-</ecNumber>
    </recommendedName>
    <alternativeName>
        <fullName evidence="15">Endopeptidase-2</fullName>
    </alternativeName>
</protein>
<dbReference type="GO" id="GO:0016020">
    <property type="term" value="C:membrane"/>
    <property type="evidence" value="ECO:0007669"/>
    <property type="project" value="UniProtKB-SubCell"/>
</dbReference>
<dbReference type="EC" id="3.4.24.-" evidence="15"/>
<keyword evidence="13" id="KW-1015">Disulfide bond</keyword>
<evidence type="ECO:0000259" key="26">
    <source>
        <dbReference type="PROSITE" id="PS51864"/>
    </source>
</evidence>
<evidence type="ECO:0000259" key="23">
    <source>
        <dbReference type="PROSITE" id="PS50026"/>
    </source>
</evidence>
<evidence type="ECO:0000256" key="10">
    <source>
        <dbReference type="ARBA" id="ARBA00023049"/>
    </source>
</evidence>
<dbReference type="InterPro" id="IPR000742">
    <property type="entry name" value="EGF"/>
</dbReference>
<feature type="chain" id="PRO_5043316823" description="Meprin A subunit" evidence="22">
    <location>
        <begin position="16"/>
        <end position="722"/>
    </location>
</feature>
<name>A0AAV7UV79_PLEWA</name>
<keyword evidence="4 21" id="KW-0812">Transmembrane</keyword>
<keyword evidence="5 15" id="KW-0479">Metal-binding</keyword>
<evidence type="ECO:0000256" key="8">
    <source>
        <dbReference type="ARBA" id="ARBA00022833"/>
    </source>
</evidence>
<evidence type="ECO:0000256" key="19">
    <source>
        <dbReference type="PROSITE-ProRule" id="PRU01211"/>
    </source>
</evidence>
<dbReference type="SMART" id="SM00235">
    <property type="entry name" value="ZnMc"/>
    <property type="match status" value="1"/>
</dbReference>
<evidence type="ECO:0000256" key="11">
    <source>
        <dbReference type="ARBA" id="ARBA00023136"/>
    </source>
</evidence>
<evidence type="ECO:0000313" key="28">
    <source>
        <dbReference type="Proteomes" id="UP001066276"/>
    </source>
</evidence>
<feature type="transmembrane region" description="Helical" evidence="21">
    <location>
        <begin position="675"/>
        <end position="700"/>
    </location>
</feature>
<comment type="caution">
    <text evidence="18">Lacks conserved residue(s) required for the propagation of feature annotation.</text>
</comment>
<keyword evidence="14" id="KW-0325">Glycoprotein</keyword>
<evidence type="ECO:0000256" key="18">
    <source>
        <dbReference type="PROSITE-ProRule" id="PRU00076"/>
    </source>
</evidence>